<comment type="caution">
    <text evidence="2">The sequence shown here is derived from an EMBL/GenBank/DDBJ whole genome shotgun (WGS) entry which is preliminary data.</text>
</comment>
<evidence type="ECO:0000313" key="3">
    <source>
        <dbReference type="Proteomes" id="UP001459277"/>
    </source>
</evidence>
<keyword evidence="3" id="KW-1185">Reference proteome</keyword>
<name>A0AAW2D3U4_9ROSI</name>
<evidence type="ECO:0000313" key="2">
    <source>
        <dbReference type="EMBL" id="KAL0003351.1"/>
    </source>
</evidence>
<proteinExistence type="predicted"/>
<gene>
    <name evidence="2" type="ORF">SO802_017132</name>
</gene>
<dbReference type="Proteomes" id="UP001459277">
    <property type="component" value="Unassembled WGS sequence"/>
</dbReference>
<dbReference type="AlphaFoldDB" id="A0AAW2D3U4"/>
<feature type="region of interest" description="Disordered" evidence="1">
    <location>
        <begin position="66"/>
        <end position="90"/>
    </location>
</feature>
<reference evidence="2 3" key="1">
    <citation type="submission" date="2024-01" db="EMBL/GenBank/DDBJ databases">
        <title>A telomere-to-telomere, gap-free genome of sweet tea (Lithocarpus litseifolius).</title>
        <authorList>
            <person name="Zhou J."/>
        </authorList>
    </citation>
    <scope>NUCLEOTIDE SEQUENCE [LARGE SCALE GENOMIC DNA]</scope>
    <source>
        <strain evidence="2">Zhou-2022a</strain>
        <tissue evidence="2">Leaf</tissue>
    </source>
</reference>
<accession>A0AAW2D3U4</accession>
<sequence length="90" mass="9925">MGFGALRTLIRPLLRTLISRTSTMTPFPSTSTFSPLNLELRFAFGGPSPMVSDPQPFPLLDRHSIPKETAKRKVSSQKSQHENARAVCLG</sequence>
<organism evidence="2 3">
    <name type="scientific">Lithocarpus litseifolius</name>
    <dbReference type="NCBI Taxonomy" id="425828"/>
    <lineage>
        <taxon>Eukaryota</taxon>
        <taxon>Viridiplantae</taxon>
        <taxon>Streptophyta</taxon>
        <taxon>Embryophyta</taxon>
        <taxon>Tracheophyta</taxon>
        <taxon>Spermatophyta</taxon>
        <taxon>Magnoliopsida</taxon>
        <taxon>eudicotyledons</taxon>
        <taxon>Gunneridae</taxon>
        <taxon>Pentapetalae</taxon>
        <taxon>rosids</taxon>
        <taxon>fabids</taxon>
        <taxon>Fagales</taxon>
        <taxon>Fagaceae</taxon>
        <taxon>Lithocarpus</taxon>
    </lineage>
</organism>
<evidence type="ECO:0000256" key="1">
    <source>
        <dbReference type="SAM" id="MobiDB-lite"/>
    </source>
</evidence>
<protein>
    <submittedName>
        <fullName evidence="2">Uncharacterized protein</fullName>
    </submittedName>
</protein>
<dbReference type="EMBL" id="JAZDWU010000005">
    <property type="protein sequence ID" value="KAL0003351.1"/>
    <property type="molecule type" value="Genomic_DNA"/>
</dbReference>